<keyword evidence="3 7" id="KW-0812">Transmembrane</keyword>
<feature type="region of interest" description="Disordered" evidence="6">
    <location>
        <begin position="1"/>
        <end position="26"/>
    </location>
</feature>
<dbReference type="InterPro" id="IPR050360">
    <property type="entry name" value="MFS_Sugar_Transporters"/>
</dbReference>
<feature type="transmembrane region" description="Helical" evidence="7">
    <location>
        <begin position="224"/>
        <end position="245"/>
    </location>
</feature>
<feature type="transmembrane region" description="Helical" evidence="7">
    <location>
        <begin position="417"/>
        <end position="440"/>
    </location>
</feature>
<dbReference type="Pfam" id="PF00083">
    <property type="entry name" value="Sugar_tr"/>
    <property type="match status" value="1"/>
</dbReference>
<comment type="caution">
    <text evidence="9">The sequence shown here is derived from an EMBL/GenBank/DDBJ whole genome shotgun (WGS) entry which is preliminary data.</text>
</comment>
<evidence type="ECO:0000313" key="9">
    <source>
        <dbReference type="EMBL" id="EKV17585.1"/>
    </source>
</evidence>
<dbReference type="GO" id="GO:0005351">
    <property type="term" value="F:carbohydrate:proton symporter activity"/>
    <property type="evidence" value="ECO:0007669"/>
    <property type="project" value="TreeGrafter"/>
</dbReference>
<evidence type="ECO:0000256" key="5">
    <source>
        <dbReference type="ARBA" id="ARBA00023136"/>
    </source>
</evidence>
<dbReference type="InterPro" id="IPR005828">
    <property type="entry name" value="MFS_sugar_transport-like"/>
</dbReference>
<dbReference type="EMBL" id="AKCU01000204">
    <property type="protein sequence ID" value="EKV17585.1"/>
    <property type="molecule type" value="Genomic_DNA"/>
</dbReference>
<evidence type="ECO:0000256" key="4">
    <source>
        <dbReference type="ARBA" id="ARBA00022989"/>
    </source>
</evidence>
<dbReference type="AlphaFoldDB" id="K9G6L0"/>
<keyword evidence="4 7" id="KW-1133">Transmembrane helix</keyword>
<keyword evidence="5 7" id="KW-0472">Membrane</keyword>
<accession>K9G6L0</accession>
<dbReference type="Proteomes" id="UP000009886">
    <property type="component" value="Unassembled WGS sequence"/>
</dbReference>
<comment type="subcellular location">
    <subcellularLocation>
        <location evidence="1">Membrane</location>
        <topology evidence="1">Multi-pass membrane protein</topology>
    </subcellularLocation>
</comment>
<proteinExistence type="inferred from homology"/>
<evidence type="ECO:0000256" key="6">
    <source>
        <dbReference type="SAM" id="MobiDB-lite"/>
    </source>
</evidence>
<evidence type="ECO:0000313" key="10">
    <source>
        <dbReference type="Proteomes" id="UP000009886"/>
    </source>
</evidence>
<feature type="transmembrane region" description="Helical" evidence="7">
    <location>
        <begin position="381"/>
        <end position="405"/>
    </location>
</feature>
<dbReference type="OrthoDB" id="2544694at2759"/>
<feature type="transmembrane region" description="Helical" evidence="7">
    <location>
        <begin position="185"/>
        <end position="204"/>
    </location>
</feature>
<evidence type="ECO:0000256" key="3">
    <source>
        <dbReference type="ARBA" id="ARBA00022692"/>
    </source>
</evidence>
<name>K9G6L0_PEND1</name>
<evidence type="ECO:0000256" key="1">
    <source>
        <dbReference type="ARBA" id="ARBA00004141"/>
    </source>
</evidence>
<reference evidence="10" key="1">
    <citation type="journal article" date="2012" name="BMC Genomics">
        <title>Genome sequence of the necrotrophic fungus Penicillium digitatum, the main postharvest pathogen of citrus.</title>
        <authorList>
            <person name="Marcet-Houben M."/>
            <person name="Ballester A.-R."/>
            <person name="de la Fuente B."/>
            <person name="Harries E."/>
            <person name="Marcos J.F."/>
            <person name="Gonzalez-Candelas L."/>
            <person name="Gabaldon T."/>
        </authorList>
    </citation>
    <scope>NUCLEOTIDE SEQUENCE [LARGE SCALE GENOMIC DNA]</scope>
    <source>
        <strain evidence="10">Pd1 / CECT 20795</strain>
    </source>
</reference>
<evidence type="ECO:0000256" key="2">
    <source>
        <dbReference type="ARBA" id="ARBA00010992"/>
    </source>
</evidence>
<protein>
    <recommendedName>
        <fullName evidence="8">Major facilitator superfamily (MFS) profile domain-containing protein</fullName>
    </recommendedName>
</protein>
<feature type="transmembrane region" description="Helical" evidence="7">
    <location>
        <begin position="342"/>
        <end position="361"/>
    </location>
</feature>
<dbReference type="Gene3D" id="1.20.1250.20">
    <property type="entry name" value="MFS general substrate transporter like domains"/>
    <property type="match status" value="1"/>
</dbReference>
<dbReference type="PROSITE" id="PS00217">
    <property type="entry name" value="SUGAR_TRANSPORT_2"/>
    <property type="match status" value="1"/>
</dbReference>
<comment type="similarity">
    <text evidence="2">Belongs to the major facilitator superfamily. Sugar transporter (TC 2.A.1.1) family.</text>
</comment>
<dbReference type="HOGENOM" id="CLU_001265_11_0_1"/>
<dbReference type="KEGG" id="pdp:PDIP_31000"/>
<dbReference type="SUPFAM" id="SSF103473">
    <property type="entry name" value="MFS general substrate transporter"/>
    <property type="match status" value="1"/>
</dbReference>
<evidence type="ECO:0000259" key="8">
    <source>
        <dbReference type="PROSITE" id="PS50850"/>
    </source>
</evidence>
<feature type="transmembrane region" description="Helical" evidence="7">
    <location>
        <begin position="452"/>
        <end position="471"/>
    </location>
</feature>
<evidence type="ECO:0000256" key="7">
    <source>
        <dbReference type="SAM" id="Phobius"/>
    </source>
</evidence>
<feature type="transmembrane region" description="Helical" evidence="7">
    <location>
        <begin position="127"/>
        <end position="146"/>
    </location>
</feature>
<dbReference type="InterPro" id="IPR036259">
    <property type="entry name" value="MFS_trans_sf"/>
</dbReference>
<organism evidence="9 10">
    <name type="scientific">Penicillium digitatum (strain Pd1 / CECT 20795)</name>
    <name type="common">Green mold</name>
    <dbReference type="NCBI Taxonomy" id="1170230"/>
    <lineage>
        <taxon>Eukaryota</taxon>
        <taxon>Fungi</taxon>
        <taxon>Dikarya</taxon>
        <taxon>Ascomycota</taxon>
        <taxon>Pezizomycotina</taxon>
        <taxon>Eurotiomycetes</taxon>
        <taxon>Eurotiomycetidae</taxon>
        <taxon>Eurotiales</taxon>
        <taxon>Aspergillaceae</taxon>
        <taxon>Penicillium</taxon>
    </lineage>
</organism>
<dbReference type="PROSITE" id="PS50850">
    <property type="entry name" value="MFS"/>
    <property type="match status" value="1"/>
</dbReference>
<feature type="domain" description="Major facilitator superfamily (MFS) profile" evidence="8">
    <location>
        <begin position="54"/>
        <end position="475"/>
    </location>
</feature>
<dbReference type="PANTHER" id="PTHR48022">
    <property type="entry name" value="PLASTIDIC GLUCOSE TRANSPORTER 4"/>
    <property type="match status" value="1"/>
</dbReference>
<gene>
    <name evidence="9" type="ORF">PDIP_31000</name>
</gene>
<dbReference type="VEuPathDB" id="FungiDB:PDIP_31000"/>
<feature type="transmembrane region" description="Helical" evidence="7">
    <location>
        <begin position="152"/>
        <end position="173"/>
    </location>
</feature>
<dbReference type="PANTHER" id="PTHR48022:SF2">
    <property type="entry name" value="PLASTIDIC GLUCOSE TRANSPORTER 4"/>
    <property type="match status" value="1"/>
</dbReference>
<dbReference type="GO" id="GO:0016020">
    <property type="term" value="C:membrane"/>
    <property type="evidence" value="ECO:0007669"/>
    <property type="project" value="UniProtKB-SubCell"/>
</dbReference>
<sequence length="519" mass="57801">MKMDVPKASAETIEDASKHGDVMPTKGMGPVMRSREDELGVWQCVRRFHTVSLIAMTAAFSASLDGYQINLNGGIVSNKGFIRQMASPGTSIIAGKYISAWGGVQSAGQTVGQVLLQYATEKFGRKIAFYIIWLDIVISVFIESFATRWDHWLAAKLFSGMGVGMLQSTLPLYLSEIAPTQLRGFYINAYSFWFVVGQIFASVALKELSEKDPYQFRVPIYTQWAMVGIILFIFVFIPESPWWLVSKGKTEKAATILSWCNRKVEGYSVDEQIEVMTATVAEERIIAGRNAEEGPWAVFRGRNRLRFLIAAWPKIAQQFVGLSVFNTYATYFFQYAGNKDPFTVTVILSCVQLLSMLLTAATTDKLGRRPLTIYPYAVTSVAQIFFACLATLSTTGASAIGYAYAAEIPQQRLRAKTAGWALASSNLVAIMFSFCTPLMINNAPVSHWGVKTAFFFAGTGTIAVIIAWFLLPEVTRRTPAEIDEMFEKKVNLRKFKGYVTEVQLRSNEQREDQEMGVTA</sequence>
<dbReference type="InterPro" id="IPR020846">
    <property type="entry name" value="MFS_dom"/>
</dbReference>
<dbReference type="InterPro" id="IPR005829">
    <property type="entry name" value="Sugar_transporter_CS"/>
</dbReference>